<proteinExistence type="predicted"/>
<dbReference type="OrthoDB" id="9785122at2"/>
<dbReference type="GO" id="GO:0003682">
    <property type="term" value="F:chromatin binding"/>
    <property type="evidence" value="ECO:0007669"/>
    <property type="project" value="TreeGrafter"/>
</dbReference>
<dbReference type="RefSeq" id="WP_136875462.1">
    <property type="nucleotide sequence ID" value="NZ_SWBO01000003.1"/>
</dbReference>
<name>A0A4U1C6K2_9SPHI</name>
<evidence type="ECO:0000256" key="1">
    <source>
        <dbReference type="SAM" id="SignalP"/>
    </source>
</evidence>
<dbReference type="GO" id="GO:0005694">
    <property type="term" value="C:chromosome"/>
    <property type="evidence" value="ECO:0007669"/>
    <property type="project" value="TreeGrafter"/>
</dbReference>
<comment type="caution">
    <text evidence="2">The sequence shown here is derived from an EMBL/GenBank/DDBJ whole genome shotgun (WGS) entry which is preliminary data.</text>
</comment>
<evidence type="ECO:0000313" key="3">
    <source>
        <dbReference type="Proteomes" id="UP000310477"/>
    </source>
</evidence>
<protein>
    <submittedName>
        <fullName evidence="2">Toxin-antitoxin system YwqK family antitoxin</fullName>
    </submittedName>
</protein>
<accession>A0A4U1C6K2</accession>
<dbReference type="InterPro" id="IPR011652">
    <property type="entry name" value="MORN_2"/>
</dbReference>
<dbReference type="Pfam" id="PF07661">
    <property type="entry name" value="MORN_2"/>
    <property type="match status" value="1"/>
</dbReference>
<dbReference type="PANTHER" id="PTHR46820">
    <property type="entry name" value="HISTONE-LYSINE N-METHYLTRANSFERASE SETD7"/>
    <property type="match status" value="1"/>
</dbReference>
<dbReference type="EMBL" id="SWBO01000003">
    <property type="protein sequence ID" value="TKC01772.1"/>
    <property type="molecule type" value="Genomic_DNA"/>
</dbReference>
<keyword evidence="1" id="KW-0732">Signal</keyword>
<gene>
    <name evidence="2" type="ORF">FA045_05840</name>
</gene>
<dbReference type="SUPFAM" id="SSF82185">
    <property type="entry name" value="Histone H3 K4-specific methyltransferase SET7/9 N-terminal domain"/>
    <property type="match status" value="2"/>
</dbReference>
<dbReference type="Gene3D" id="3.90.930.1">
    <property type="match status" value="1"/>
</dbReference>
<evidence type="ECO:0000313" key="2">
    <source>
        <dbReference type="EMBL" id="TKC01772.1"/>
    </source>
</evidence>
<sequence>MKNSFKLTIFFVLMLCAQTLLAQLPEEIQWKHLQKNYNIDSSELVLSLNNKLLQGQYKIPFDEGGFALYNIKKGFITGEAFWYSQGGRMECKLYYKNGVRNGLKENYDNQGKVWLHQVYKDGKKNGASEMFSGDKLVNKSEYKTDKKHGISQTFSNGQVTTETYYENDLKNGTSKNYSLDGKLATEISYKNDKRNGIYRVYNDGQIMTEISYKDDLQNGLSTTYTLGKKSMDAEFVNGKRHGVGHMYKPDGAVLFTNYYLEGEKVSEAIYKKAQK</sequence>
<reference evidence="2 3" key="1">
    <citation type="submission" date="2019-04" db="EMBL/GenBank/DDBJ databases">
        <title>Pedobacter sp. AR-2-6 sp. nov., isolated from Arctic soil.</title>
        <authorList>
            <person name="Dahal R.H."/>
            <person name="Kim D.-U."/>
        </authorList>
    </citation>
    <scope>NUCLEOTIDE SEQUENCE [LARGE SCALE GENOMIC DNA]</scope>
    <source>
        <strain evidence="2 3">AR-2-6</strain>
    </source>
</reference>
<organism evidence="2 3">
    <name type="scientific">Pedobacter cryotolerans</name>
    <dbReference type="NCBI Taxonomy" id="2571270"/>
    <lineage>
        <taxon>Bacteria</taxon>
        <taxon>Pseudomonadati</taxon>
        <taxon>Bacteroidota</taxon>
        <taxon>Sphingobacteriia</taxon>
        <taxon>Sphingobacteriales</taxon>
        <taxon>Sphingobacteriaceae</taxon>
        <taxon>Pedobacter</taxon>
    </lineage>
</organism>
<feature type="signal peptide" evidence="1">
    <location>
        <begin position="1"/>
        <end position="22"/>
    </location>
</feature>
<dbReference type="Proteomes" id="UP000310477">
    <property type="component" value="Unassembled WGS sequence"/>
</dbReference>
<dbReference type="Gene3D" id="2.20.110.10">
    <property type="entry name" value="Histone H3 K4-specific methyltransferase SET7/9 N-terminal domain"/>
    <property type="match status" value="1"/>
</dbReference>
<feature type="chain" id="PRO_5020903373" evidence="1">
    <location>
        <begin position="23"/>
        <end position="275"/>
    </location>
</feature>
<dbReference type="GO" id="GO:0070828">
    <property type="term" value="P:heterochromatin organization"/>
    <property type="evidence" value="ECO:0007669"/>
    <property type="project" value="TreeGrafter"/>
</dbReference>
<dbReference type="AlphaFoldDB" id="A0A4U1C6K2"/>
<dbReference type="PANTHER" id="PTHR46820:SF1">
    <property type="entry name" value="HISTONE-LYSINE N-METHYLTRANSFERASE SETD7"/>
    <property type="match status" value="1"/>
</dbReference>
<keyword evidence="3" id="KW-1185">Reference proteome</keyword>